<organism evidence="1 2">
    <name type="scientific">Sporomusa termitida</name>
    <dbReference type="NCBI Taxonomy" id="2377"/>
    <lineage>
        <taxon>Bacteria</taxon>
        <taxon>Bacillati</taxon>
        <taxon>Bacillota</taxon>
        <taxon>Negativicutes</taxon>
        <taxon>Selenomonadales</taxon>
        <taxon>Sporomusaceae</taxon>
        <taxon>Sporomusa</taxon>
    </lineage>
</organism>
<name>A0A517DUY3_9FIRM</name>
<protein>
    <submittedName>
        <fullName evidence="1">Uncharacterized protein</fullName>
    </submittedName>
</protein>
<accession>A0A517DUY3</accession>
<evidence type="ECO:0000313" key="1">
    <source>
        <dbReference type="EMBL" id="QDR81172.1"/>
    </source>
</evidence>
<dbReference type="EMBL" id="CP036259">
    <property type="protein sequence ID" value="QDR81172.1"/>
    <property type="molecule type" value="Genomic_DNA"/>
</dbReference>
<reference evidence="1 2" key="1">
    <citation type="submission" date="2019-02" db="EMBL/GenBank/DDBJ databases">
        <title>Closed genome of Sporomusa termitida DSM 4440.</title>
        <authorList>
            <person name="Poehlein A."/>
            <person name="Daniel R."/>
        </authorList>
    </citation>
    <scope>NUCLEOTIDE SEQUENCE [LARGE SCALE GENOMIC DNA]</scope>
    <source>
        <strain evidence="1 2">DSM 4440</strain>
    </source>
</reference>
<dbReference type="KEGG" id="sted:SPTER_25450"/>
<gene>
    <name evidence="1" type="ORF">SPTER_25450</name>
</gene>
<sequence length="270" mass="28902">MIKDYSFSALPAAIPVWTPSPQKSINLTAAQVSNPLAATIILSSNGDKSFLALRTTESSPTIVQSFPSAYRLSSGDTIFARTADEGERCENFGAATATQVAFNSRSDFSNVNNAAGMADGQVAALSSGLLIGTRGRIVLSYNMSLAALEQLQLESVIIKFYCRLALTLAVGTSTMIFYWRPNSADNWIELQQASLSLLGTLDYLTSPLEQDITAQILTAANPWEVINNLQTSFVGSHTGLGIGNTIQLDAVEVEICVTGLNQLTLFGFET</sequence>
<evidence type="ECO:0000313" key="2">
    <source>
        <dbReference type="Proteomes" id="UP000320776"/>
    </source>
</evidence>
<proteinExistence type="predicted"/>
<dbReference type="RefSeq" id="WP_211367271.1">
    <property type="nucleotide sequence ID" value="NZ_CP036259.1"/>
</dbReference>
<dbReference type="AlphaFoldDB" id="A0A517DUY3"/>
<keyword evidence="2" id="KW-1185">Reference proteome</keyword>
<dbReference type="Proteomes" id="UP000320776">
    <property type="component" value="Chromosome"/>
</dbReference>